<dbReference type="Proteomes" id="UP000037425">
    <property type="component" value="Unassembled WGS sequence"/>
</dbReference>
<dbReference type="AlphaFoldDB" id="A0A0L8BTN0"/>
<dbReference type="Pfam" id="PF13304">
    <property type="entry name" value="AAA_21"/>
    <property type="match status" value="1"/>
</dbReference>
<dbReference type="InterPro" id="IPR051396">
    <property type="entry name" value="Bact_Antivir_Def_Nuclease"/>
</dbReference>
<name>A0A0L8BTN0_ENSAD</name>
<dbReference type="Gene3D" id="3.40.50.300">
    <property type="entry name" value="P-loop containing nucleotide triphosphate hydrolases"/>
    <property type="match status" value="1"/>
</dbReference>
<evidence type="ECO:0000259" key="1">
    <source>
        <dbReference type="Pfam" id="PF13304"/>
    </source>
</evidence>
<dbReference type="GO" id="GO:0005524">
    <property type="term" value="F:ATP binding"/>
    <property type="evidence" value="ECO:0007669"/>
    <property type="project" value="InterPro"/>
</dbReference>
<dbReference type="EMBL" id="LGAP01000009">
    <property type="protein sequence ID" value="KOF17905.1"/>
    <property type="molecule type" value="Genomic_DNA"/>
</dbReference>
<sequence length="280" mass="30799">MRQSIGLGVDSEYINFYQGGGLNSGSLYHIKMTLMQLSIFGYGNETMDPMPELIELFKGFEAVLKVMLPKSLGFEKLIIRPPEVLLSTKSGDFLVDAASGGIIKLFEVAWQLYFYSQGRERFVVTLDEPENHLHPSMQKSFLPSILEAFPGLQVIAVTHSPFIISAMQDSAVYVLRYLDADIAAGADDDQSIRGLLGTRVVAERLDTVNKAASASEILRDVLGIASTIPDWAEARVQQIVGQFKGTRLDEAALKNIYAQLEREGLASSYPSALTSLTRSN</sequence>
<dbReference type="InterPro" id="IPR027417">
    <property type="entry name" value="P-loop_NTPase"/>
</dbReference>
<reference evidence="3" key="1">
    <citation type="submission" date="2015-07" db="EMBL/GenBank/DDBJ databases">
        <title>Whole genome sequence of an Ensifer adhaerens strain isolated from a cave pool in the Wind Cave National Park.</title>
        <authorList>
            <person name="Eng W.W.H."/>
            <person name="Gan H.M."/>
            <person name="Barton H.A."/>
            <person name="Savka M.A."/>
        </authorList>
    </citation>
    <scope>NUCLEOTIDE SEQUENCE [LARGE SCALE GENOMIC DNA]</scope>
    <source>
        <strain evidence="3">SD006</strain>
    </source>
</reference>
<evidence type="ECO:0000313" key="2">
    <source>
        <dbReference type="EMBL" id="KOF17905.1"/>
    </source>
</evidence>
<comment type="caution">
    <text evidence="2">The sequence shown here is derived from an EMBL/GenBank/DDBJ whole genome shotgun (WGS) entry which is preliminary data.</text>
</comment>
<dbReference type="PANTHER" id="PTHR43581:SF2">
    <property type="entry name" value="EXCINUCLEASE ATPASE SUBUNIT"/>
    <property type="match status" value="1"/>
</dbReference>
<dbReference type="GO" id="GO:0016887">
    <property type="term" value="F:ATP hydrolysis activity"/>
    <property type="evidence" value="ECO:0007669"/>
    <property type="project" value="InterPro"/>
</dbReference>
<dbReference type="PANTHER" id="PTHR43581">
    <property type="entry name" value="ATP/GTP PHOSPHATASE"/>
    <property type="match status" value="1"/>
</dbReference>
<gene>
    <name evidence="2" type="ORF">AC244_16230</name>
</gene>
<accession>A0A0L8BTN0</accession>
<dbReference type="SUPFAM" id="SSF52540">
    <property type="entry name" value="P-loop containing nucleoside triphosphate hydrolases"/>
    <property type="match status" value="1"/>
</dbReference>
<dbReference type="InterPro" id="IPR003959">
    <property type="entry name" value="ATPase_AAA_core"/>
</dbReference>
<organism evidence="2 3">
    <name type="scientific">Ensifer adhaerens</name>
    <name type="common">Sinorhizobium morelense</name>
    <dbReference type="NCBI Taxonomy" id="106592"/>
    <lineage>
        <taxon>Bacteria</taxon>
        <taxon>Pseudomonadati</taxon>
        <taxon>Pseudomonadota</taxon>
        <taxon>Alphaproteobacteria</taxon>
        <taxon>Hyphomicrobiales</taxon>
        <taxon>Rhizobiaceae</taxon>
        <taxon>Sinorhizobium/Ensifer group</taxon>
        <taxon>Ensifer</taxon>
    </lineage>
</organism>
<protein>
    <recommendedName>
        <fullName evidence="1">ATPase AAA-type core domain-containing protein</fullName>
    </recommendedName>
</protein>
<feature type="domain" description="ATPase AAA-type core" evidence="1">
    <location>
        <begin position="95"/>
        <end position="165"/>
    </location>
</feature>
<proteinExistence type="predicted"/>
<evidence type="ECO:0000313" key="3">
    <source>
        <dbReference type="Proteomes" id="UP000037425"/>
    </source>
</evidence>
<dbReference type="PATRIC" id="fig|106592.7.peg.7563"/>